<keyword evidence="4" id="KW-1185">Reference proteome</keyword>
<protein>
    <submittedName>
        <fullName evidence="2">DUF192 domain-containing protein</fullName>
    </submittedName>
</protein>
<dbReference type="Proteomes" id="UP000831485">
    <property type="component" value="Chromosome"/>
</dbReference>
<dbReference type="Pfam" id="PF02643">
    <property type="entry name" value="DUF192"/>
    <property type="match status" value="1"/>
</dbReference>
<evidence type="ECO:0000313" key="4">
    <source>
        <dbReference type="Proteomes" id="UP000831485"/>
    </source>
</evidence>
<sequence>MRAVDVTSGRELAGAVSVADTFVARLKGLLGRKELPQGQGLWIRPCNSVHTFGMRFPIDVAFLDGEQRIVAVATTLIPNRVSGFHPKASSVLELPAGTLDATVTVIGNRIEIA</sequence>
<evidence type="ECO:0000313" key="1">
    <source>
        <dbReference type="EMBL" id="GFO64306.1"/>
    </source>
</evidence>
<dbReference type="Gene3D" id="2.60.120.1140">
    <property type="entry name" value="Protein of unknown function DUF192"/>
    <property type="match status" value="1"/>
</dbReference>
<reference evidence="2" key="3">
    <citation type="submission" date="2022-04" db="EMBL/GenBank/DDBJ databases">
        <authorList>
            <person name="Liu G."/>
        </authorList>
    </citation>
    <scope>NUCLEOTIDE SEQUENCE</scope>
    <source>
        <strain evidence="2">RG22</strain>
    </source>
</reference>
<organism evidence="1 3">
    <name type="scientific">Geomonas paludis</name>
    <dbReference type="NCBI Taxonomy" id="2740185"/>
    <lineage>
        <taxon>Bacteria</taxon>
        <taxon>Pseudomonadati</taxon>
        <taxon>Thermodesulfobacteriota</taxon>
        <taxon>Desulfuromonadia</taxon>
        <taxon>Geobacterales</taxon>
        <taxon>Geobacteraceae</taxon>
        <taxon>Geomonas</taxon>
    </lineage>
</organism>
<name>A0A6V8MVW4_9BACT</name>
<proteinExistence type="predicted"/>
<dbReference type="PANTHER" id="PTHR37953:SF1">
    <property type="entry name" value="UPF0127 PROTEIN MJ1496"/>
    <property type="match status" value="1"/>
</dbReference>
<dbReference type="AlphaFoldDB" id="A0A6V8MVW4"/>
<accession>A0A6V8MVW4</accession>
<dbReference type="EMBL" id="CP096574">
    <property type="protein sequence ID" value="UPU34323.1"/>
    <property type="molecule type" value="Genomic_DNA"/>
</dbReference>
<reference evidence="1" key="2">
    <citation type="journal article" date="2021" name="Int. J. Syst. Evol. Microbiol.">
        <title>Geomonas silvestris sp. nov., Geomonas paludis sp. nov. and Geomonas limicola sp. nov., isolated from terrestrial environments, and emended description of the genus Geomonas.</title>
        <authorList>
            <person name="Itoh H."/>
            <person name="Xu Z."/>
            <person name="Masuda Y."/>
            <person name="Ushijima N."/>
            <person name="Hayakawa C."/>
            <person name="Shiratori Y."/>
            <person name="Senoo K."/>
        </authorList>
    </citation>
    <scope>NUCLEOTIDE SEQUENCE</scope>
    <source>
        <strain evidence="1">Red736</strain>
    </source>
</reference>
<dbReference type="EMBL" id="BLXY01000003">
    <property type="protein sequence ID" value="GFO64306.1"/>
    <property type="molecule type" value="Genomic_DNA"/>
</dbReference>
<dbReference type="RefSeq" id="WP_183347238.1">
    <property type="nucleotide sequence ID" value="NZ_BLXY01000003.1"/>
</dbReference>
<evidence type="ECO:0000313" key="3">
    <source>
        <dbReference type="Proteomes" id="UP000568888"/>
    </source>
</evidence>
<gene>
    <name evidence="1" type="ORF">GMPD_22250</name>
    <name evidence="2" type="ORF">M1B72_12770</name>
</gene>
<dbReference type="InterPro" id="IPR038695">
    <property type="entry name" value="Saro_0823-like_sf"/>
</dbReference>
<dbReference type="InterPro" id="IPR003795">
    <property type="entry name" value="DUF192"/>
</dbReference>
<evidence type="ECO:0000313" key="2">
    <source>
        <dbReference type="EMBL" id="UPU34323.1"/>
    </source>
</evidence>
<dbReference type="PANTHER" id="PTHR37953">
    <property type="entry name" value="UPF0127 PROTEIN MJ1496"/>
    <property type="match status" value="1"/>
</dbReference>
<reference evidence="3" key="1">
    <citation type="submission" date="2020-06" db="EMBL/GenBank/DDBJ databases">
        <title>Draft genomic sequecing of Geomonas sp. Red736.</title>
        <authorList>
            <person name="Itoh H."/>
            <person name="Xu Z.X."/>
            <person name="Ushijima N."/>
            <person name="Masuda Y."/>
            <person name="Shiratori Y."/>
            <person name="Senoo K."/>
        </authorList>
    </citation>
    <scope>NUCLEOTIDE SEQUENCE [LARGE SCALE GENOMIC DNA]</scope>
    <source>
        <strain evidence="3">Red736</strain>
    </source>
</reference>
<dbReference type="Proteomes" id="UP000568888">
    <property type="component" value="Unassembled WGS sequence"/>
</dbReference>